<dbReference type="InterPro" id="IPR006748">
    <property type="entry name" value="NH2Glyco/OHUrea_AB-resist_kin"/>
</dbReference>
<dbReference type="AlphaFoldDB" id="A0A852ZXK3"/>
<dbReference type="EMBL" id="JACBZH010000001">
    <property type="protein sequence ID" value="NYH93456.1"/>
    <property type="molecule type" value="Genomic_DNA"/>
</dbReference>
<dbReference type="GO" id="GO:0019748">
    <property type="term" value="P:secondary metabolic process"/>
    <property type="evidence" value="ECO:0007669"/>
    <property type="project" value="InterPro"/>
</dbReference>
<dbReference type="GO" id="GO:0016301">
    <property type="term" value="F:kinase activity"/>
    <property type="evidence" value="ECO:0007669"/>
    <property type="project" value="UniProtKB-KW"/>
</dbReference>
<evidence type="ECO:0000313" key="1">
    <source>
        <dbReference type="EMBL" id="NYH93456.1"/>
    </source>
</evidence>
<dbReference type="SUPFAM" id="SSF56112">
    <property type="entry name" value="Protein kinase-like (PK-like)"/>
    <property type="match status" value="1"/>
</dbReference>
<dbReference type="RefSeq" id="WP_179790978.1">
    <property type="nucleotide sequence ID" value="NZ_BAAARR010000045.1"/>
</dbReference>
<protein>
    <submittedName>
        <fullName evidence="1">Streptomycin 6-kinase</fullName>
    </submittedName>
</protein>
<evidence type="ECO:0000313" key="2">
    <source>
        <dbReference type="Proteomes" id="UP000579605"/>
    </source>
</evidence>
<proteinExistence type="predicted"/>
<dbReference type="Proteomes" id="UP000579605">
    <property type="component" value="Unassembled WGS sequence"/>
</dbReference>
<keyword evidence="1" id="KW-0808">Transferase</keyword>
<dbReference type="Pfam" id="PF04655">
    <property type="entry name" value="APH_6_hur"/>
    <property type="match status" value="1"/>
</dbReference>
<gene>
    <name evidence="1" type="ORF">F4554_006094</name>
</gene>
<keyword evidence="1" id="KW-0418">Kinase</keyword>
<dbReference type="InterPro" id="IPR011009">
    <property type="entry name" value="Kinase-like_dom_sf"/>
</dbReference>
<name>A0A852ZXK3_9ACTN</name>
<dbReference type="Gene3D" id="3.90.1200.10">
    <property type="match status" value="1"/>
</dbReference>
<accession>A0A852ZXK3</accession>
<reference evidence="1 2" key="1">
    <citation type="submission" date="2020-07" db="EMBL/GenBank/DDBJ databases">
        <title>Sequencing the genomes of 1000 actinobacteria strains.</title>
        <authorList>
            <person name="Klenk H.-P."/>
        </authorList>
    </citation>
    <scope>NUCLEOTIDE SEQUENCE [LARGE SCALE GENOMIC DNA]</scope>
    <source>
        <strain evidence="1 2">DSM 18448</strain>
    </source>
</reference>
<sequence>MTEATNAAHAAGTRAGDVARLVPAGLAERIRSYYPAGAGWLEELPRLIATCARRWDLTLLPAFEPGGDSSWTAPVRRRDGELAVLQITVPMPVTSDHVTALRAWAGRGAVRLFAHDEAIQATLMECCVPGTHAEHLPPADADDVAVAVLPHLWAADLSGLPGLPESGRLESLDTAAGKRGLLMEERAEQFGDVVDTAPYLEAARLFTSLPESADRSVLLHGDFHRRNVVLSQRGWLAIDPLAMVGDPSYDAALFLQHDLDGAVTPARVDTLADWLELDRERTRRWLFALGVQAASWHLSIGDRAMHDAIIGSALSLRA</sequence>
<comment type="caution">
    <text evidence="1">The sequence shown here is derived from an EMBL/GenBank/DDBJ whole genome shotgun (WGS) entry which is preliminary data.</text>
</comment>
<dbReference type="GO" id="GO:0016773">
    <property type="term" value="F:phosphotransferase activity, alcohol group as acceptor"/>
    <property type="evidence" value="ECO:0007669"/>
    <property type="project" value="InterPro"/>
</dbReference>
<keyword evidence="2" id="KW-1185">Reference proteome</keyword>
<organism evidence="1 2">
    <name type="scientific">Actinopolymorpha rutila</name>
    <dbReference type="NCBI Taxonomy" id="446787"/>
    <lineage>
        <taxon>Bacteria</taxon>
        <taxon>Bacillati</taxon>
        <taxon>Actinomycetota</taxon>
        <taxon>Actinomycetes</taxon>
        <taxon>Propionibacteriales</taxon>
        <taxon>Actinopolymorphaceae</taxon>
        <taxon>Actinopolymorpha</taxon>
    </lineage>
</organism>